<organism evidence="1 2">
    <name type="scientific">Lates japonicus</name>
    <name type="common">Japanese lates</name>
    <dbReference type="NCBI Taxonomy" id="270547"/>
    <lineage>
        <taxon>Eukaryota</taxon>
        <taxon>Metazoa</taxon>
        <taxon>Chordata</taxon>
        <taxon>Craniata</taxon>
        <taxon>Vertebrata</taxon>
        <taxon>Euteleostomi</taxon>
        <taxon>Actinopterygii</taxon>
        <taxon>Neopterygii</taxon>
        <taxon>Teleostei</taxon>
        <taxon>Neoteleostei</taxon>
        <taxon>Acanthomorphata</taxon>
        <taxon>Carangaria</taxon>
        <taxon>Carangaria incertae sedis</taxon>
        <taxon>Centropomidae</taxon>
        <taxon>Lates</taxon>
    </lineage>
</organism>
<dbReference type="EMBL" id="BRZM01000018">
    <property type="protein sequence ID" value="GLD53726.1"/>
    <property type="molecule type" value="Genomic_DNA"/>
</dbReference>
<accession>A0AAD3MH56</accession>
<protein>
    <submittedName>
        <fullName evidence="1">Cell wall protein DAN4-like isoform X1</fullName>
    </submittedName>
</protein>
<reference evidence="1" key="1">
    <citation type="submission" date="2022-08" db="EMBL/GenBank/DDBJ databases">
        <title>Genome sequencing of akame (Lates japonicus).</title>
        <authorList>
            <person name="Hashiguchi Y."/>
            <person name="Takahashi H."/>
        </authorList>
    </citation>
    <scope>NUCLEOTIDE SEQUENCE</scope>
    <source>
        <strain evidence="1">Kochi</strain>
    </source>
</reference>
<keyword evidence="2" id="KW-1185">Reference proteome</keyword>
<dbReference type="AlphaFoldDB" id="A0AAD3MH56"/>
<evidence type="ECO:0000313" key="1">
    <source>
        <dbReference type="EMBL" id="GLD53726.1"/>
    </source>
</evidence>
<proteinExistence type="predicted"/>
<dbReference type="Proteomes" id="UP001279410">
    <property type="component" value="Unassembled WGS sequence"/>
</dbReference>
<comment type="caution">
    <text evidence="1">The sequence shown here is derived from an EMBL/GenBank/DDBJ whole genome shotgun (WGS) entry which is preliminary data.</text>
</comment>
<name>A0AAD3MH56_LATJO</name>
<sequence>MIKGQLEPLYQTEFPSSYRSLNVVAFSGGSVITTMDLDFISTLAPNNTQIASVLINANVTGFDIEGSSITVDGISSSGVSHKISLFTASCLVLLSWLLSSQQ</sequence>
<gene>
    <name evidence="1" type="ORF">AKAME5_000644100</name>
</gene>
<evidence type="ECO:0000313" key="2">
    <source>
        <dbReference type="Proteomes" id="UP001279410"/>
    </source>
</evidence>